<dbReference type="Pfam" id="PF12770">
    <property type="entry name" value="CHAT"/>
    <property type="match status" value="1"/>
</dbReference>
<dbReference type="InterPro" id="IPR024983">
    <property type="entry name" value="CHAT_dom"/>
</dbReference>
<dbReference type="InterPro" id="IPR011990">
    <property type="entry name" value="TPR-like_helical_dom_sf"/>
</dbReference>
<dbReference type="EMBL" id="KL142376">
    <property type="protein sequence ID" value="KDR77628.1"/>
    <property type="molecule type" value="Genomic_DNA"/>
</dbReference>
<dbReference type="HOGENOM" id="CLU_001305_0_1_1"/>
<proteinExistence type="predicted"/>
<dbReference type="AlphaFoldDB" id="A0A067TF66"/>
<dbReference type="Gene3D" id="1.25.40.10">
    <property type="entry name" value="Tetratricopeptide repeat domain"/>
    <property type="match status" value="2"/>
</dbReference>
<dbReference type="Proteomes" id="UP000027222">
    <property type="component" value="Unassembled WGS sequence"/>
</dbReference>
<dbReference type="PANTHER" id="PTHR19959">
    <property type="entry name" value="KINESIN LIGHT CHAIN"/>
    <property type="match status" value="1"/>
</dbReference>
<dbReference type="PANTHER" id="PTHR19959:SF119">
    <property type="entry name" value="FUNGAL LIPASE-LIKE DOMAIN-CONTAINING PROTEIN"/>
    <property type="match status" value="1"/>
</dbReference>
<reference evidence="3" key="1">
    <citation type="journal article" date="2014" name="Proc. Natl. Acad. Sci. U.S.A.">
        <title>Extensive sampling of basidiomycete genomes demonstrates inadequacy of the white-rot/brown-rot paradigm for wood decay fungi.</title>
        <authorList>
            <person name="Riley R."/>
            <person name="Salamov A.A."/>
            <person name="Brown D.W."/>
            <person name="Nagy L.G."/>
            <person name="Floudas D."/>
            <person name="Held B.W."/>
            <person name="Levasseur A."/>
            <person name="Lombard V."/>
            <person name="Morin E."/>
            <person name="Otillar R."/>
            <person name="Lindquist E.A."/>
            <person name="Sun H."/>
            <person name="LaButti K.M."/>
            <person name="Schmutz J."/>
            <person name="Jabbour D."/>
            <person name="Luo H."/>
            <person name="Baker S.E."/>
            <person name="Pisabarro A.G."/>
            <person name="Walton J.D."/>
            <person name="Blanchette R.A."/>
            <person name="Henrissat B."/>
            <person name="Martin F."/>
            <person name="Cullen D."/>
            <person name="Hibbett D.S."/>
            <person name="Grigoriev I.V."/>
        </authorList>
    </citation>
    <scope>NUCLEOTIDE SEQUENCE [LARGE SCALE GENOMIC DNA]</scope>
    <source>
        <strain evidence="3">CBS 339.88</strain>
    </source>
</reference>
<evidence type="ECO:0000313" key="2">
    <source>
        <dbReference type="EMBL" id="KDR77628.1"/>
    </source>
</evidence>
<dbReference type="STRING" id="685588.A0A067TF66"/>
<dbReference type="OrthoDB" id="9991317at2759"/>
<feature type="domain" description="CHAT" evidence="1">
    <location>
        <begin position="939"/>
        <end position="1230"/>
    </location>
</feature>
<evidence type="ECO:0000259" key="1">
    <source>
        <dbReference type="Pfam" id="PF12770"/>
    </source>
</evidence>
<sequence>MDHLQNPEELLSVRRGEIHLKDIVIICRPQDSHFAINIPQIIISGLNDFQADKTLSLERVSSNMWKYDGLIEVPAISKKLVIIARSEELGDVGRIRFSGADFRDIVARFPPYNRIDRQLMAATKDKGPILTASFKVVLSFPASGDNMLLESRCPSPLKVPVPTMEESRTPACTAWTCPDGHLHMPPLLNGLGNLFYRSFNGTQNLAHTRQMISSQKEMIRLAELGEADLRSLLNKLGFFFRECFESTGNLADISDAISAYRRAVQITPDGVAGMCRQLDDFGNSLYHRFKYTGCFTDISESVSAHQRAVKLSADCHPDLPMRLTHLGIALCSCFERTGDLADISEAISAHQTAIQLAPDMGTMKLSLLVNLGHAFCCRYECTQDLADMSQAISAYQSAVELCGDSVAISLPFVTVLPSLFHPRFRVAHTSDLAKAVSAYQHSDIPQQLYNLGILFHHHFERSHNLIYVSVAISALQRAVQLTPDGHDEMPRRLHSLGRSFCSRSEYTRDLADISYAIPTLQTALDLAPDTHDDIPSILANLVKSFCSRFRQTGDLGDISDAISAHQGLVRITPNGHANMALRLNKLGDLFQLRFKSTRNPADVSEAISATQRLIQLTPDGDRDMVSRLTSLGDLFQLRFECTGDLADVEMGILNYRLGATSVFGLAKNRLKAAQHWLKLSQIHNPSKSLDVYHVSIKLISQIAGLEQPINERYSSLQATSGMSTTAAAAALTVGRPDTALEWLEQSRCIVWGQLNHLRTPLDRLRSVDPQLANDVLAASRAVMGASHRMDRQSDFLTFSIMDVSNAHSGFPTHMRDDRNSKDEKLAQDWEKVLSTVRAIPEFEDFLQPLPCFRLVKHLPESGFVVVINIADDRCDALALTHGIDTPHHIPLENFSYNQAVILRGLLKDHLVAQGVRSRGSEPDLRGMRLEGGGGAVIRETLRQLWLGVVKPVLDGLGLSQPPSEPVRIWWCPTGPLAFLPLHAAGIYDQNTPGATISDYAISSYTPTINALLDRVKNMEKAVRITSRPLMISQPNTPRFTPIPNTTREISAVQKELAENRIQALLLNGKDATIARVSSAMGTYSDIHLACHAIQDVEEPLNSGFELNDGRLTLSKIIQQQIPMAGLAFLSACQTSSGDEKLSEEAVHLGAGMLAAGYQGVIATMWSIQDRYGPEIAKDFYAQLLSLGGTWRKFDGADAAPALHYAIQRFRQKYGDSEASLIAWVPYLHMGL</sequence>
<evidence type="ECO:0000313" key="3">
    <source>
        <dbReference type="Proteomes" id="UP000027222"/>
    </source>
</evidence>
<organism evidence="2 3">
    <name type="scientific">Galerina marginata (strain CBS 339.88)</name>
    <dbReference type="NCBI Taxonomy" id="685588"/>
    <lineage>
        <taxon>Eukaryota</taxon>
        <taxon>Fungi</taxon>
        <taxon>Dikarya</taxon>
        <taxon>Basidiomycota</taxon>
        <taxon>Agaricomycotina</taxon>
        <taxon>Agaricomycetes</taxon>
        <taxon>Agaricomycetidae</taxon>
        <taxon>Agaricales</taxon>
        <taxon>Agaricineae</taxon>
        <taxon>Strophariaceae</taxon>
        <taxon>Galerina</taxon>
    </lineage>
</organism>
<protein>
    <recommendedName>
        <fullName evidence="1">CHAT domain-containing protein</fullName>
    </recommendedName>
</protein>
<dbReference type="SUPFAM" id="SSF48452">
    <property type="entry name" value="TPR-like"/>
    <property type="match status" value="1"/>
</dbReference>
<name>A0A067TF66_GALM3</name>
<keyword evidence="3" id="KW-1185">Reference proteome</keyword>
<accession>A0A067TF66</accession>
<gene>
    <name evidence="2" type="ORF">GALMADRAFT_155469</name>
</gene>